<accession>A0A850NC17</accession>
<name>A0A850NC17_9FLAO</name>
<organism evidence="1 2">
    <name type="scientific">Flagellimonas chongwuensis</name>
    <dbReference type="NCBI Taxonomy" id="2697365"/>
    <lineage>
        <taxon>Bacteria</taxon>
        <taxon>Pseudomonadati</taxon>
        <taxon>Bacteroidota</taxon>
        <taxon>Flavobacteriia</taxon>
        <taxon>Flavobacteriales</taxon>
        <taxon>Flavobacteriaceae</taxon>
        <taxon>Flagellimonas</taxon>
    </lineage>
</organism>
<gene>
    <name evidence="1" type="ORF">GUA46_10280</name>
</gene>
<comment type="caution">
    <text evidence="1">The sequence shown here is derived from an EMBL/GenBank/DDBJ whole genome shotgun (WGS) entry which is preliminary data.</text>
</comment>
<reference evidence="1 2" key="1">
    <citation type="submission" date="2020-01" db="EMBL/GenBank/DDBJ databases">
        <title>Draft Genome Analysis of Muricauda sp. HICW Isolated from coastal seawater of PR China.</title>
        <authorList>
            <person name="Chen M.-X."/>
        </authorList>
    </citation>
    <scope>NUCLEOTIDE SEQUENCE [LARGE SCALE GENOMIC DNA]</scope>
    <source>
        <strain evidence="1 2">HICW</strain>
    </source>
</reference>
<keyword evidence="2" id="KW-1185">Reference proteome</keyword>
<dbReference type="Proteomes" id="UP000558089">
    <property type="component" value="Unassembled WGS sequence"/>
</dbReference>
<evidence type="ECO:0000313" key="2">
    <source>
        <dbReference type="Proteomes" id="UP000558089"/>
    </source>
</evidence>
<sequence>MNLPKVITDLITAQDKFDSAAYADCFTEKARVFDEGKDHVGKVEIENWNAETNAKYNTVVKPLNYEEHGKLGILTAESSGTFPGSPIVLRHNFEFEDGLIKSLRITL</sequence>
<dbReference type="EMBL" id="WYET01000004">
    <property type="protein sequence ID" value="NVN18731.1"/>
    <property type="molecule type" value="Genomic_DNA"/>
</dbReference>
<dbReference type="AlphaFoldDB" id="A0A850NC17"/>
<dbReference type="Gene3D" id="3.10.450.50">
    <property type="match status" value="1"/>
</dbReference>
<dbReference type="SUPFAM" id="SSF54427">
    <property type="entry name" value="NTF2-like"/>
    <property type="match status" value="1"/>
</dbReference>
<proteinExistence type="predicted"/>
<dbReference type="InterPro" id="IPR032710">
    <property type="entry name" value="NTF2-like_dom_sf"/>
</dbReference>
<evidence type="ECO:0000313" key="1">
    <source>
        <dbReference type="EMBL" id="NVN18731.1"/>
    </source>
</evidence>
<protein>
    <submittedName>
        <fullName evidence="1">Nuclear transport factor 2 family protein</fullName>
    </submittedName>
</protein>